<dbReference type="GO" id="GO:0016853">
    <property type="term" value="F:isomerase activity"/>
    <property type="evidence" value="ECO:0007669"/>
    <property type="project" value="UniProtKB-KW"/>
</dbReference>
<dbReference type="SUPFAM" id="SSF55331">
    <property type="entry name" value="Tautomerase/MIF"/>
    <property type="match status" value="1"/>
</dbReference>
<dbReference type="EMBL" id="JQ844166">
    <property type="protein sequence ID" value="AGS51613.1"/>
    <property type="molecule type" value="Genomic_DNA"/>
</dbReference>
<keyword evidence="1" id="KW-0413">Isomerase</keyword>
<dbReference type="AlphaFoldDB" id="A0A806KF17"/>
<name>A0A806KF17_9BACT</name>
<dbReference type="Pfam" id="PF01361">
    <property type="entry name" value="Tautomerase"/>
    <property type="match status" value="1"/>
</dbReference>
<feature type="domain" description="4-oxalocrotonate tautomerase-like" evidence="2">
    <location>
        <begin position="2"/>
        <end position="51"/>
    </location>
</feature>
<dbReference type="InterPro" id="IPR004370">
    <property type="entry name" value="4-OT-like_dom"/>
</dbReference>
<accession>A0A806KF17</accession>
<sequence>MPHIVIKTISGPSQAQLQKAAEEISAVVTRTMGKPEKYVSVSVEEYSFGEWEGVYNEFVKDKDNVLVQPGYSDPKTFN</sequence>
<protein>
    <recommendedName>
        <fullName evidence="2">4-oxalocrotonate tautomerase-like domain-containing protein</fullName>
    </recommendedName>
</protein>
<reference evidence="3" key="1">
    <citation type="submission" date="2012-03" db="EMBL/GenBank/DDBJ databases">
        <title>Functional metagenomics reveals considerable lignocellulase gene clusters in the gut microbiome of a wood-feeding higher termite.</title>
        <authorList>
            <person name="Liu N."/>
        </authorList>
    </citation>
    <scope>NUCLEOTIDE SEQUENCE</scope>
</reference>
<evidence type="ECO:0000313" key="3">
    <source>
        <dbReference type="EMBL" id="AGS51613.1"/>
    </source>
</evidence>
<evidence type="ECO:0000259" key="2">
    <source>
        <dbReference type="Pfam" id="PF01361"/>
    </source>
</evidence>
<proteinExistence type="predicted"/>
<organism evidence="3">
    <name type="scientific">uncultured bacterium contig00017</name>
    <dbReference type="NCBI Taxonomy" id="1181508"/>
    <lineage>
        <taxon>Bacteria</taxon>
        <taxon>environmental samples</taxon>
    </lineage>
</organism>
<dbReference type="Gene3D" id="3.30.429.10">
    <property type="entry name" value="Macrophage Migration Inhibitory Factor"/>
    <property type="match status" value="1"/>
</dbReference>
<evidence type="ECO:0000256" key="1">
    <source>
        <dbReference type="ARBA" id="ARBA00023235"/>
    </source>
</evidence>
<dbReference type="InterPro" id="IPR014347">
    <property type="entry name" value="Tautomerase/MIF_sf"/>
</dbReference>